<dbReference type="GO" id="GO:0008703">
    <property type="term" value="F:5-amino-6-(5-phosphoribosylamino)uracil reductase activity"/>
    <property type="evidence" value="ECO:0007669"/>
    <property type="project" value="InterPro"/>
</dbReference>
<comment type="pathway">
    <text evidence="1">Cofactor biosynthesis; riboflavin biosynthesis.</text>
</comment>
<protein>
    <submittedName>
        <fullName evidence="5">Deaminase</fullName>
    </submittedName>
</protein>
<evidence type="ECO:0000259" key="4">
    <source>
        <dbReference type="Pfam" id="PF01872"/>
    </source>
</evidence>
<dbReference type="Gene3D" id="3.40.430.10">
    <property type="entry name" value="Dihydrofolate Reductase, subunit A"/>
    <property type="match status" value="1"/>
</dbReference>
<feature type="domain" description="Bacterial bifunctional deaminase-reductase C-terminal" evidence="4">
    <location>
        <begin position="4"/>
        <end position="217"/>
    </location>
</feature>
<keyword evidence="2" id="KW-0521">NADP</keyword>
<reference evidence="5 6" key="1">
    <citation type="submission" date="2017-09" db="EMBL/GenBank/DDBJ databases">
        <title>Depth-based differentiation of microbial function through sediment-hosted aquifers and enrichment of novel symbionts in the deep terrestrial subsurface.</title>
        <authorList>
            <person name="Probst A.J."/>
            <person name="Ladd B."/>
            <person name="Jarett J.K."/>
            <person name="Geller-Mcgrath D.E."/>
            <person name="Sieber C.M."/>
            <person name="Emerson J.B."/>
            <person name="Anantharaman K."/>
            <person name="Thomas B.C."/>
            <person name="Malmstrom R."/>
            <person name="Stieglmeier M."/>
            <person name="Klingl A."/>
            <person name="Woyke T."/>
            <person name="Ryan C.M."/>
            <person name="Banfield J.F."/>
        </authorList>
    </citation>
    <scope>NUCLEOTIDE SEQUENCE [LARGE SCALE GENOMIC DNA]</scope>
    <source>
        <strain evidence="5">CG11_big_fil_rev_8_21_14_0_20_43_7</strain>
    </source>
</reference>
<dbReference type="GO" id="GO:0009231">
    <property type="term" value="P:riboflavin biosynthetic process"/>
    <property type="evidence" value="ECO:0007669"/>
    <property type="project" value="InterPro"/>
</dbReference>
<dbReference type="SUPFAM" id="SSF53597">
    <property type="entry name" value="Dihydrofolate reductase-like"/>
    <property type="match status" value="1"/>
</dbReference>
<evidence type="ECO:0000256" key="1">
    <source>
        <dbReference type="ARBA" id="ARBA00005104"/>
    </source>
</evidence>
<evidence type="ECO:0000256" key="2">
    <source>
        <dbReference type="ARBA" id="ARBA00022857"/>
    </source>
</evidence>
<dbReference type="AlphaFoldDB" id="A0A2H0N5V2"/>
<dbReference type="Proteomes" id="UP000229782">
    <property type="component" value="Unassembled WGS sequence"/>
</dbReference>
<sequence length="230" mass="25654">MDLPKTTLFMLSSLDGKISTGSTDNLDVDTDFPTIPGIKEGLYQYYDIEKTTDLCSLNSGKVQAKIGANKPKKDIAKLPVDFVIIDNHPHLNKTGVQNFLKKSRRLFIVTTNKKHPAFLQTDATNLEIVYCKKKIDFTDLFCRLKKDFGIKRITVQTGGTLNAVLLREKLIDRISIVVAPVLIGGKNTASLIDGPSLTSVRELSHIKALELVSIKKLKHSYIHLTYSIIK</sequence>
<proteinExistence type="predicted"/>
<evidence type="ECO:0000313" key="6">
    <source>
        <dbReference type="Proteomes" id="UP000229782"/>
    </source>
</evidence>
<dbReference type="PANTHER" id="PTHR38011">
    <property type="entry name" value="DIHYDROFOLATE REDUCTASE FAMILY PROTEIN (AFU_ORTHOLOGUE AFUA_8G06820)"/>
    <property type="match status" value="1"/>
</dbReference>
<evidence type="ECO:0000313" key="5">
    <source>
        <dbReference type="EMBL" id="PIR03486.1"/>
    </source>
</evidence>
<name>A0A2H0N5V2_9BACT</name>
<gene>
    <name evidence="5" type="ORF">COV60_00040</name>
</gene>
<dbReference type="PANTHER" id="PTHR38011:SF7">
    <property type="entry name" value="2,5-DIAMINO-6-RIBOSYLAMINO-4(3H)-PYRIMIDINONE 5'-PHOSPHATE REDUCTASE"/>
    <property type="match status" value="1"/>
</dbReference>
<keyword evidence="3" id="KW-0560">Oxidoreductase</keyword>
<dbReference type="InterPro" id="IPR024072">
    <property type="entry name" value="DHFR-like_dom_sf"/>
</dbReference>
<organism evidence="5 6">
    <name type="scientific">Candidatus Magasanikbacteria bacterium CG11_big_fil_rev_8_21_14_0_20_43_7</name>
    <dbReference type="NCBI Taxonomy" id="1974654"/>
    <lineage>
        <taxon>Bacteria</taxon>
        <taxon>Candidatus Magasanikiibacteriota</taxon>
    </lineage>
</organism>
<dbReference type="InterPro" id="IPR050765">
    <property type="entry name" value="Riboflavin_Biosynth_HTPR"/>
</dbReference>
<accession>A0A2H0N5V2</accession>
<comment type="caution">
    <text evidence="5">The sequence shown here is derived from an EMBL/GenBank/DDBJ whole genome shotgun (WGS) entry which is preliminary data.</text>
</comment>
<dbReference type="InterPro" id="IPR002734">
    <property type="entry name" value="RibDG_C"/>
</dbReference>
<dbReference type="EMBL" id="PCWM01000002">
    <property type="protein sequence ID" value="PIR03486.1"/>
    <property type="molecule type" value="Genomic_DNA"/>
</dbReference>
<evidence type="ECO:0000256" key="3">
    <source>
        <dbReference type="ARBA" id="ARBA00023002"/>
    </source>
</evidence>
<dbReference type="Pfam" id="PF01872">
    <property type="entry name" value="RibD_C"/>
    <property type="match status" value="1"/>
</dbReference>